<evidence type="ECO:0000256" key="3">
    <source>
        <dbReference type="ARBA" id="ARBA00022452"/>
    </source>
</evidence>
<evidence type="ECO:0000256" key="4">
    <source>
        <dbReference type="ARBA" id="ARBA00022692"/>
    </source>
</evidence>
<keyword evidence="3 8" id="KW-1134">Transmembrane beta strand</keyword>
<dbReference type="Pfam" id="PF07715">
    <property type="entry name" value="Plug"/>
    <property type="match status" value="1"/>
</dbReference>
<evidence type="ECO:0000313" key="14">
    <source>
        <dbReference type="Proteomes" id="UP001597051"/>
    </source>
</evidence>
<evidence type="ECO:0000256" key="5">
    <source>
        <dbReference type="ARBA" id="ARBA00023077"/>
    </source>
</evidence>
<dbReference type="Gene3D" id="2.60.40.1120">
    <property type="entry name" value="Carboxypeptidase-like, regulatory domain"/>
    <property type="match status" value="1"/>
</dbReference>
<name>A0ABW3IZ07_9FLAO</name>
<comment type="caution">
    <text evidence="13">The sequence shown here is derived from an EMBL/GenBank/DDBJ whole genome shotgun (WGS) entry which is preliminary data.</text>
</comment>
<dbReference type="RefSeq" id="WP_379753854.1">
    <property type="nucleotide sequence ID" value="NZ_JBHSYB010000011.1"/>
</dbReference>
<dbReference type="Gene3D" id="2.170.130.10">
    <property type="entry name" value="TonB-dependent receptor, plug domain"/>
    <property type="match status" value="1"/>
</dbReference>
<dbReference type="InterPro" id="IPR039426">
    <property type="entry name" value="TonB-dep_rcpt-like"/>
</dbReference>
<dbReference type="EMBL" id="JBHTIZ010000006">
    <property type="protein sequence ID" value="MFD0983385.1"/>
    <property type="molecule type" value="Genomic_DNA"/>
</dbReference>
<keyword evidence="10" id="KW-0732">Signal</keyword>
<dbReference type="InterPro" id="IPR000531">
    <property type="entry name" value="Beta-barrel_TonB"/>
</dbReference>
<feature type="chain" id="PRO_5047108459" evidence="10">
    <location>
        <begin position="20"/>
        <end position="1025"/>
    </location>
</feature>
<dbReference type="InterPro" id="IPR037066">
    <property type="entry name" value="Plug_dom_sf"/>
</dbReference>
<dbReference type="NCBIfam" id="TIGR04057">
    <property type="entry name" value="SusC_RagA_signa"/>
    <property type="match status" value="1"/>
</dbReference>
<dbReference type="Proteomes" id="UP001597051">
    <property type="component" value="Unassembled WGS sequence"/>
</dbReference>
<dbReference type="PROSITE" id="PS52016">
    <property type="entry name" value="TONB_DEPENDENT_REC_3"/>
    <property type="match status" value="1"/>
</dbReference>
<evidence type="ECO:0000256" key="1">
    <source>
        <dbReference type="ARBA" id="ARBA00004571"/>
    </source>
</evidence>
<evidence type="ECO:0000256" key="8">
    <source>
        <dbReference type="PROSITE-ProRule" id="PRU01360"/>
    </source>
</evidence>
<keyword evidence="5 9" id="KW-0798">TonB box</keyword>
<protein>
    <submittedName>
        <fullName evidence="13">SusC/RagA family TonB-linked outer membrane protein</fullName>
    </submittedName>
</protein>
<dbReference type="InterPro" id="IPR023996">
    <property type="entry name" value="TonB-dep_OMP_SusC/RagA"/>
</dbReference>
<evidence type="ECO:0000256" key="9">
    <source>
        <dbReference type="RuleBase" id="RU003357"/>
    </source>
</evidence>
<reference evidence="14" key="1">
    <citation type="journal article" date="2019" name="Int. J. Syst. Evol. Microbiol.">
        <title>The Global Catalogue of Microorganisms (GCM) 10K type strain sequencing project: providing services to taxonomists for standard genome sequencing and annotation.</title>
        <authorList>
            <consortium name="The Broad Institute Genomics Platform"/>
            <consortium name="The Broad Institute Genome Sequencing Center for Infectious Disease"/>
            <person name="Wu L."/>
            <person name="Ma J."/>
        </authorList>
    </citation>
    <scope>NUCLEOTIDE SEQUENCE [LARGE SCALE GENOMIC DNA]</scope>
    <source>
        <strain evidence="14">CECT 7649</strain>
    </source>
</reference>
<dbReference type="Gene3D" id="2.40.170.20">
    <property type="entry name" value="TonB-dependent receptor, beta-barrel domain"/>
    <property type="match status" value="1"/>
</dbReference>
<dbReference type="Pfam" id="PF00593">
    <property type="entry name" value="TonB_dep_Rec_b-barrel"/>
    <property type="match status" value="1"/>
</dbReference>
<keyword evidence="6 8" id="KW-0472">Membrane</keyword>
<dbReference type="Pfam" id="PF13715">
    <property type="entry name" value="CarbopepD_reg_2"/>
    <property type="match status" value="1"/>
</dbReference>
<accession>A0ABW3IZ07</accession>
<organism evidence="13 14">
    <name type="scientific">Flavobacterium myungsuense</name>
    <dbReference type="NCBI Taxonomy" id="651823"/>
    <lineage>
        <taxon>Bacteria</taxon>
        <taxon>Pseudomonadati</taxon>
        <taxon>Bacteroidota</taxon>
        <taxon>Flavobacteriia</taxon>
        <taxon>Flavobacteriales</taxon>
        <taxon>Flavobacteriaceae</taxon>
        <taxon>Flavobacterium</taxon>
    </lineage>
</organism>
<comment type="similarity">
    <text evidence="8 9">Belongs to the TonB-dependent receptor family.</text>
</comment>
<feature type="domain" description="TonB-dependent receptor plug" evidence="12">
    <location>
        <begin position="109"/>
        <end position="224"/>
    </location>
</feature>
<dbReference type="InterPro" id="IPR036942">
    <property type="entry name" value="Beta-barrel_TonB_sf"/>
</dbReference>
<dbReference type="SUPFAM" id="SSF49464">
    <property type="entry name" value="Carboxypeptidase regulatory domain-like"/>
    <property type="match status" value="1"/>
</dbReference>
<dbReference type="SUPFAM" id="SSF56935">
    <property type="entry name" value="Porins"/>
    <property type="match status" value="1"/>
</dbReference>
<evidence type="ECO:0000256" key="7">
    <source>
        <dbReference type="ARBA" id="ARBA00023237"/>
    </source>
</evidence>
<feature type="domain" description="TonB-dependent receptor-like beta-barrel" evidence="11">
    <location>
        <begin position="407"/>
        <end position="868"/>
    </location>
</feature>
<gene>
    <name evidence="13" type="ORF">ACFQ0S_02740</name>
</gene>
<dbReference type="NCBIfam" id="TIGR04056">
    <property type="entry name" value="OMP_RagA_SusC"/>
    <property type="match status" value="1"/>
</dbReference>
<evidence type="ECO:0000259" key="12">
    <source>
        <dbReference type="Pfam" id="PF07715"/>
    </source>
</evidence>
<evidence type="ECO:0000256" key="10">
    <source>
        <dbReference type="SAM" id="SignalP"/>
    </source>
</evidence>
<evidence type="ECO:0000256" key="2">
    <source>
        <dbReference type="ARBA" id="ARBA00022448"/>
    </source>
</evidence>
<sequence length="1025" mass="112758">MKFKLLTTVFLIFSISLFAQTTIEGVVNDVKGLPVPGANVIIKGTKNGVLTDFDGVFKIKAKTGDVLVISSVGFDKKEVKIKGNSIKIVLEELNAALNEVVVIGYGTVKKKDLTGAVSTVRGTSIEKGDPVDLQTALAGRVAGLQITQNDNGLGSGVKAIIRGGSSLTSGNQPLYVIDGFPIVPDDNASSNPLSDIDPGQIKSVEVLKDASATAIYGARGSNGVIIITTKLGKEGKPVMTATLSSGTSFVTRFPRVLSDSEYIDYRIITDKVNYLNGTTDNLSTYWQDKKNVNAQGVDWAKKATQFALTRRMDLSMGGGSKEGLNYQISGNYLDQEGVVIETNFKRYNLNSNIVQSIGKNTRIGTNIKLAFTKNIGRSLDKDADGVFKKVFSTNPFQPIDFQLGAIDIDPDTNTGDNENVITYLKEVDNETQSTRIIGNVFYETKVANNLTFYTSYGFNRGYINNQAFLPSTVLKGFKQNGIAEFEKIETLNQVFESRFNYKKVFDKHNINATAVGEFSDNRKSLFTGGATGFSNQTNGFNDLSSAVLPTFPSNNIAKETLASFLGRVSYGYNNKYLLTASVRADASSKFGKENKWGYFPSVALGWTLSEESFIQKLNIFDNFKLRASYGVTGNNQIPAYSSLYLLESGNYVFNDVFYTGVVPLHVSNPDLKWETTAQYNLGIDLSFFKNRLTITAETYSKKTTDLLLDVQLPLSSGYETALKNIGSFSNKGFELTVNSINIDNNDFKWRSDFTFSFNRNKVLDLGDKDEFYFDANVFPSKFNNEILIRVGQSTGIYYGYIEDQIINNQTEAANSPIQVGVGIPDINNNGQVKIYDVNGDGLINSYDKVPIANTNPNFIGGLNNEFTYKNFDFSFFLRFSYGNDVINGNIGNLDKGNINNWNILKSMSDNSYSAAYNPTGTFHGENTNGVYSSLFRSAYVEDGSFLKCDFITLGYTMPKSVVESLKANKFRLFARINNPFMLTRYSWFDPEVNSIGGTAGRVGGGVDLGSYPRNTTITLGLSLNF</sequence>
<evidence type="ECO:0000259" key="11">
    <source>
        <dbReference type="Pfam" id="PF00593"/>
    </source>
</evidence>
<proteinExistence type="inferred from homology"/>
<keyword evidence="14" id="KW-1185">Reference proteome</keyword>
<keyword evidence="7 8" id="KW-0998">Cell outer membrane</keyword>
<keyword evidence="4 8" id="KW-0812">Transmembrane</keyword>
<dbReference type="InterPro" id="IPR012910">
    <property type="entry name" value="Plug_dom"/>
</dbReference>
<comment type="subcellular location">
    <subcellularLocation>
        <location evidence="1 8">Cell outer membrane</location>
        <topology evidence="1 8">Multi-pass membrane protein</topology>
    </subcellularLocation>
</comment>
<keyword evidence="2 8" id="KW-0813">Transport</keyword>
<evidence type="ECO:0000313" key="13">
    <source>
        <dbReference type="EMBL" id="MFD0983385.1"/>
    </source>
</evidence>
<dbReference type="InterPro" id="IPR008969">
    <property type="entry name" value="CarboxyPept-like_regulatory"/>
</dbReference>
<evidence type="ECO:0000256" key="6">
    <source>
        <dbReference type="ARBA" id="ARBA00023136"/>
    </source>
</evidence>
<dbReference type="InterPro" id="IPR023997">
    <property type="entry name" value="TonB-dep_OMP_SusC/RagA_CS"/>
</dbReference>
<feature type="signal peptide" evidence="10">
    <location>
        <begin position="1"/>
        <end position="19"/>
    </location>
</feature>